<dbReference type="AlphaFoldDB" id="A0A976SK11"/>
<evidence type="ECO:0000313" key="5">
    <source>
        <dbReference type="EMBL" id="UVC54025.1"/>
    </source>
</evidence>
<name>A0A976SK11_THEOR</name>
<dbReference type="GO" id="GO:0003676">
    <property type="term" value="F:nucleic acid binding"/>
    <property type="evidence" value="ECO:0007669"/>
    <property type="project" value="InterPro"/>
</dbReference>
<keyword evidence="5" id="KW-0456">Lyase</keyword>
<dbReference type="EMBL" id="CP056065">
    <property type="protein sequence ID" value="UVC54025.1"/>
    <property type="molecule type" value="Genomic_DNA"/>
</dbReference>
<dbReference type="InterPro" id="IPR006677">
    <property type="entry name" value="tRNA_intron_Endonuc_cat-like"/>
</dbReference>
<comment type="similarity">
    <text evidence="1">Belongs to the tRNA-intron endonuclease family.</text>
</comment>
<proteinExistence type="inferred from homology"/>
<evidence type="ECO:0000313" key="6">
    <source>
        <dbReference type="Proteomes" id="UP000244803"/>
    </source>
</evidence>
<dbReference type="EC" id="4.6.1.16" evidence="2"/>
<evidence type="ECO:0000256" key="2">
    <source>
        <dbReference type="ARBA" id="ARBA00012573"/>
    </source>
</evidence>
<protein>
    <recommendedName>
        <fullName evidence="2">tRNA-intron lyase</fullName>
        <ecNumber evidence="2">4.6.1.16</ecNumber>
    </recommendedName>
</protein>
<evidence type="ECO:0000256" key="3">
    <source>
        <dbReference type="ARBA" id="ARBA00034031"/>
    </source>
</evidence>
<gene>
    <name evidence="5" type="ORF">MACJ_003353</name>
</gene>
<dbReference type="GO" id="GO:0006388">
    <property type="term" value="P:tRNA splicing, via endonucleolytic cleavage and ligation"/>
    <property type="evidence" value="ECO:0007669"/>
    <property type="project" value="InterPro"/>
</dbReference>
<comment type="catalytic activity">
    <reaction evidence="3">
        <text>pretRNA = a 3'-half-tRNA molecule with a 5'-OH end + a 5'-half-tRNA molecule with a 2',3'-cyclic phosphate end + an intron with a 2',3'-cyclic phosphate and a 5'-hydroxyl terminus.</text>
        <dbReference type="EC" id="4.6.1.16"/>
    </reaction>
</comment>
<evidence type="ECO:0000259" key="4">
    <source>
        <dbReference type="Pfam" id="PF01974"/>
    </source>
</evidence>
<sequence length="107" mass="12124">MSVESLDFQQLIQLEGDPVESIIKYFNKAGYIAADGSKFGGNLVIYSPAGPELTHSKYLLFLIEPKVTWRDIISYYRVASQTAKIPLLAQIYKENKIRLIQLNKLST</sequence>
<dbReference type="CDD" id="cd22363">
    <property type="entry name" value="tRNA-intron_lyase_C"/>
    <property type="match status" value="1"/>
</dbReference>
<dbReference type="Proteomes" id="UP000244803">
    <property type="component" value="Chromosome 1"/>
</dbReference>
<dbReference type="Gene3D" id="3.40.1350.10">
    <property type="match status" value="1"/>
</dbReference>
<reference evidence="5" key="1">
    <citation type="submission" date="2022-07" db="EMBL/GenBank/DDBJ databases">
        <title>Evaluation of T. orientalis genome assembly methods using nanopore sequencing and analysis of variation between genomes.</title>
        <authorList>
            <person name="Yam J."/>
            <person name="Micallef M.L."/>
            <person name="Liu M."/>
            <person name="Djordjevic S.P."/>
            <person name="Bogema D.R."/>
            <person name="Jenkins C."/>
        </authorList>
    </citation>
    <scope>NUCLEOTIDE SEQUENCE</scope>
    <source>
        <strain evidence="5">Fish Creek</strain>
    </source>
</reference>
<dbReference type="SUPFAM" id="SSF53032">
    <property type="entry name" value="tRNA-intron endonuclease catalytic domain-like"/>
    <property type="match status" value="1"/>
</dbReference>
<dbReference type="GO" id="GO:0000213">
    <property type="term" value="F:tRNA-intron lyase activity"/>
    <property type="evidence" value="ECO:0007669"/>
    <property type="project" value="UniProtKB-EC"/>
</dbReference>
<organism evidence="5 6">
    <name type="scientific">Theileria orientalis</name>
    <dbReference type="NCBI Taxonomy" id="68886"/>
    <lineage>
        <taxon>Eukaryota</taxon>
        <taxon>Sar</taxon>
        <taxon>Alveolata</taxon>
        <taxon>Apicomplexa</taxon>
        <taxon>Aconoidasida</taxon>
        <taxon>Piroplasmida</taxon>
        <taxon>Theileriidae</taxon>
        <taxon>Theileria</taxon>
    </lineage>
</organism>
<feature type="domain" description="tRNA intron endonuclease catalytic" evidence="4">
    <location>
        <begin position="22"/>
        <end position="97"/>
    </location>
</feature>
<dbReference type="GO" id="GO:0005634">
    <property type="term" value="C:nucleus"/>
    <property type="evidence" value="ECO:0007669"/>
    <property type="project" value="UniProtKB-ARBA"/>
</dbReference>
<dbReference type="InterPro" id="IPR036167">
    <property type="entry name" value="tRNA_intron_Endo_cat-like_sf"/>
</dbReference>
<accession>A0A976SK11</accession>
<dbReference type="Pfam" id="PF01974">
    <property type="entry name" value="tRNA_int_endo"/>
    <property type="match status" value="1"/>
</dbReference>
<evidence type="ECO:0000256" key="1">
    <source>
        <dbReference type="ARBA" id="ARBA00008078"/>
    </source>
</evidence>
<dbReference type="InterPro" id="IPR011856">
    <property type="entry name" value="tRNA_endonuc-like_dom_sf"/>
</dbReference>